<dbReference type="GO" id="GO:0008270">
    <property type="term" value="F:zinc ion binding"/>
    <property type="evidence" value="ECO:0007669"/>
    <property type="project" value="InterPro"/>
</dbReference>
<dbReference type="InterPro" id="IPR053181">
    <property type="entry name" value="EcdB-like_regulator"/>
</dbReference>
<sequence length="677" mass="74706">MADPSAPDNHPVSSPPGEPEPERDRSQQGRSSSAAKTNTRPAARGTAFYQRKRAVKACQVCRARRTKCDNLKPSCSFCLKVGATCIQSPVDLSSFDPASLKILERLDDLEELMRSVSVDGSPSHHKTRVVEAPRNPIQLEHRVETPDRGGGGGGGGPPIQLAMIIPPRPEHVMSWAIFRDLGNGIEANDTSLHVDHASSAVGNSPMSSLGAVDLEMRLINDLLDRFFSYVHVKNPILDETATRKMVSRTVLNGVDWSAESCLSLLICALGSLATPFGPSHETMPGSAAHANAQDYFRAAQKRLGGLFSSDDIIAAQCLFLSGVYMMCVFQPVKAWRHFVQALASCQQFPFLTPEAQQRYHSNAEAGDDDARDYYSIDTLQQAVYWSSWKSEREMRGDLYLPDFSLADQELGIYPPFFPTPPAPRAEVEEAADPRLARERTSWYFYLAEISLRRLASRISAEMVGLQREHSSTRQAYLAALAEAVPRYEEQAREWIASLPPSLSFSEPAEEDDVCRFVLRGHALNLYEQIYWPFTTAVLDGLGANPNFPRAAVSSGAVALANKGLDNHLYRLVVNRLGYRHRHHGTLPMMRSCSRSALVLAAAAILSQSESNGGRGVQDDGTPTLSLPSGWYEAIEEVIDLLAFWECETRDMETTRRLLEKACAMFSVPSPAAYRMGV</sequence>
<dbReference type="Proteomes" id="UP000092177">
    <property type="component" value="Unassembled WGS sequence"/>
</dbReference>
<dbReference type="PANTHER" id="PTHR47785:SF7">
    <property type="entry name" value="ZN(II)2CYS6 TRANSCRIPTION FACTOR (EUROFUNG)"/>
    <property type="match status" value="1"/>
</dbReference>
<dbReference type="KEGG" id="chig:CH63R_10458"/>
<dbReference type="GO" id="GO:0006351">
    <property type="term" value="P:DNA-templated transcription"/>
    <property type="evidence" value="ECO:0007669"/>
    <property type="project" value="InterPro"/>
</dbReference>
<dbReference type="GO" id="GO:0003677">
    <property type="term" value="F:DNA binding"/>
    <property type="evidence" value="ECO:0007669"/>
    <property type="project" value="InterPro"/>
</dbReference>
<dbReference type="InterPro" id="IPR007219">
    <property type="entry name" value="XnlR_reg_dom"/>
</dbReference>
<dbReference type="CDD" id="cd00067">
    <property type="entry name" value="GAL4"/>
    <property type="match status" value="1"/>
</dbReference>
<dbReference type="EMBL" id="LTAN01000007">
    <property type="protein sequence ID" value="OBR06338.1"/>
    <property type="molecule type" value="Genomic_DNA"/>
</dbReference>
<dbReference type="AlphaFoldDB" id="A0A1B7Y2U4"/>
<dbReference type="InterPro" id="IPR001138">
    <property type="entry name" value="Zn2Cys6_DnaBD"/>
</dbReference>
<dbReference type="RefSeq" id="XP_018154856.1">
    <property type="nucleotide sequence ID" value="XM_018305432.1"/>
</dbReference>
<dbReference type="Gene3D" id="4.10.240.10">
    <property type="entry name" value="Zn(2)-C6 fungal-type DNA-binding domain"/>
    <property type="match status" value="1"/>
</dbReference>
<dbReference type="GO" id="GO:0000981">
    <property type="term" value="F:DNA-binding transcription factor activity, RNA polymerase II-specific"/>
    <property type="evidence" value="ECO:0007669"/>
    <property type="project" value="InterPro"/>
</dbReference>
<dbReference type="SMART" id="SM00066">
    <property type="entry name" value="GAL4"/>
    <property type="match status" value="1"/>
</dbReference>
<feature type="domain" description="Zn(2)-C6 fungal-type" evidence="4">
    <location>
        <begin position="57"/>
        <end position="87"/>
    </location>
</feature>
<dbReference type="SUPFAM" id="SSF57701">
    <property type="entry name" value="Zn2/Cys6 DNA-binding domain"/>
    <property type="match status" value="1"/>
</dbReference>
<protein>
    <submittedName>
        <fullName evidence="5">Glucan-beta-glucosidase</fullName>
    </submittedName>
</protein>
<dbReference type="PROSITE" id="PS00463">
    <property type="entry name" value="ZN2_CY6_FUNGAL_1"/>
    <property type="match status" value="1"/>
</dbReference>
<dbReference type="GeneID" id="28869539"/>
<name>A0A1B7Y2U4_COLHI</name>
<dbReference type="PANTHER" id="PTHR47785">
    <property type="entry name" value="ZN(II)2CYS6 TRANSCRIPTION FACTOR (EUROFUNG)-RELATED-RELATED"/>
    <property type="match status" value="1"/>
</dbReference>
<organism evidence="5 6">
    <name type="scientific">Colletotrichum higginsianum (strain IMI 349063)</name>
    <name type="common">Crucifer anthracnose fungus</name>
    <dbReference type="NCBI Taxonomy" id="759273"/>
    <lineage>
        <taxon>Eukaryota</taxon>
        <taxon>Fungi</taxon>
        <taxon>Dikarya</taxon>
        <taxon>Ascomycota</taxon>
        <taxon>Pezizomycotina</taxon>
        <taxon>Sordariomycetes</taxon>
        <taxon>Hypocreomycetidae</taxon>
        <taxon>Glomerellales</taxon>
        <taxon>Glomerellaceae</taxon>
        <taxon>Colletotrichum</taxon>
        <taxon>Colletotrichum destructivum species complex</taxon>
    </lineage>
</organism>
<evidence type="ECO:0000313" key="6">
    <source>
        <dbReference type="Proteomes" id="UP000092177"/>
    </source>
</evidence>
<feature type="compositionally biased region" description="Polar residues" evidence="3">
    <location>
        <begin position="28"/>
        <end position="40"/>
    </location>
</feature>
<dbReference type="Pfam" id="PF00172">
    <property type="entry name" value="Zn_clus"/>
    <property type="match status" value="1"/>
</dbReference>
<proteinExistence type="predicted"/>
<dbReference type="InterPro" id="IPR036864">
    <property type="entry name" value="Zn2-C6_fun-type_DNA-bd_sf"/>
</dbReference>
<evidence type="ECO:0000256" key="3">
    <source>
        <dbReference type="SAM" id="MobiDB-lite"/>
    </source>
</evidence>
<dbReference type="OrthoDB" id="4356994at2759"/>
<feature type="region of interest" description="Disordered" evidence="3">
    <location>
        <begin position="1"/>
        <end position="48"/>
    </location>
</feature>
<evidence type="ECO:0000259" key="4">
    <source>
        <dbReference type="PROSITE" id="PS50048"/>
    </source>
</evidence>
<dbReference type="Pfam" id="PF04082">
    <property type="entry name" value="Fungal_trans"/>
    <property type="match status" value="1"/>
</dbReference>
<dbReference type="VEuPathDB" id="FungiDB:CH63R_10458"/>
<keyword evidence="2" id="KW-0539">Nucleus</keyword>
<reference evidence="6" key="1">
    <citation type="journal article" date="2017" name="BMC Genomics">
        <title>Gapless genome assembly of Colletotrichum higginsianum reveals chromosome structure and association of transposable elements with secondary metabolite gene clusters.</title>
        <authorList>
            <person name="Dallery J.-F."/>
            <person name="Lapalu N."/>
            <person name="Zampounis A."/>
            <person name="Pigne S."/>
            <person name="Luyten I."/>
            <person name="Amselem J."/>
            <person name="Wittenberg A.H.J."/>
            <person name="Zhou S."/>
            <person name="de Queiroz M.V."/>
            <person name="Robin G.P."/>
            <person name="Auger A."/>
            <person name="Hainaut M."/>
            <person name="Henrissat B."/>
            <person name="Kim K.-T."/>
            <person name="Lee Y.-H."/>
            <person name="Lespinet O."/>
            <person name="Schwartz D.C."/>
            <person name="Thon M.R."/>
            <person name="O'Connell R.J."/>
        </authorList>
    </citation>
    <scope>NUCLEOTIDE SEQUENCE [LARGE SCALE GENOMIC DNA]</scope>
    <source>
        <strain evidence="6">IMI 349063</strain>
    </source>
</reference>
<evidence type="ECO:0000256" key="2">
    <source>
        <dbReference type="ARBA" id="ARBA00023242"/>
    </source>
</evidence>
<comment type="caution">
    <text evidence="5">The sequence shown here is derived from an EMBL/GenBank/DDBJ whole genome shotgun (WGS) entry which is preliminary data.</text>
</comment>
<evidence type="ECO:0000313" key="5">
    <source>
        <dbReference type="EMBL" id="OBR06338.1"/>
    </source>
</evidence>
<accession>A0A1B7Y2U4</accession>
<gene>
    <name evidence="5" type="ORF">CH63R_10458</name>
</gene>
<dbReference type="CDD" id="cd12148">
    <property type="entry name" value="fungal_TF_MHR"/>
    <property type="match status" value="1"/>
</dbReference>
<keyword evidence="1" id="KW-0479">Metal-binding</keyword>
<evidence type="ECO:0000256" key="1">
    <source>
        <dbReference type="ARBA" id="ARBA00022723"/>
    </source>
</evidence>
<dbReference type="PROSITE" id="PS50048">
    <property type="entry name" value="ZN2_CY6_FUNGAL_2"/>
    <property type="match status" value="1"/>
</dbReference>
<keyword evidence="6" id="KW-1185">Reference proteome</keyword>